<dbReference type="SMART" id="SM00358">
    <property type="entry name" value="DSRM"/>
    <property type="match status" value="2"/>
</dbReference>
<dbReference type="GO" id="GO:0030422">
    <property type="term" value="P:siRNA processing"/>
    <property type="evidence" value="ECO:0007669"/>
    <property type="project" value="TreeGrafter"/>
</dbReference>
<feature type="domain" description="DRBM" evidence="3">
    <location>
        <begin position="50"/>
        <end position="102"/>
    </location>
</feature>
<keyword evidence="5" id="KW-1185">Reference proteome</keyword>
<dbReference type="GO" id="GO:0035197">
    <property type="term" value="F:siRNA binding"/>
    <property type="evidence" value="ECO:0007669"/>
    <property type="project" value="TreeGrafter"/>
</dbReference>
<name>A0A0L7L259_OPEBR</name>
<dbReference type="PROSITE" id="PS50137">
    <property type="entry name" value="DS_RBD"/>
    <property type="match status" value="2"/>
</dbReference>
<sequence>MGLWALRDPKCLQTDGEYESGVAGLLSDQRVWSERFEWPGRLHRYCGEDEDGCRSPAGSGPQHQSMFEYQCSLCNESGTALARSKKEAKQEAARIVLVRLARSGYSVPPPWGLVPAVECIPEPAAPDSHSYVALLKEYCEEYRLPAPEYALIGDSGPAHLRSFTIRVSVGAHSRDATALNKKGARQQAAEDIFKYLRGCLRSTRDFVEWGELPSRSGKPLVTLELPSTSPALVYMGASRDQAASLMVDYLHMCLQNPAREPMLVHLENKEREKSERL</sequence>
<dbReference type="PANTHER" id="PTHR46205:SF3">
    <property type="entry name" value="LOQUACIOUS, ISOFORM B"/>
    <property type="match status" value="1"/>
</dbReference>
<evidence type="ECO:0000256" key="1">
    <source>
        <dbReference type="ARBA" id="ARBA00022884"/>
    </source>
</evidence>
<dbReference type="Pfam" id="PF00035">
    <property type="entry name" value="dsrm"/>
    <property type="match status" value="2"/>
</dbReference>
<dbReference type="GO" id="GO:0005737">
    <property type="term" value="C:cytoplasm"/>
    <property type="evidence" value="ECO:0007669"/>
    <property type="project" value="TreeGrafter"/>
</dbReference>
<evidence type="ECO:0000256" key="2">
    <source>
        <dbReference type="PROSITE-ProRule" id="PRU00266"/>
    </source>
</evidence>
<feature type="domain" description="DRBM" evidence="3">
    <location>
        <begin position="130"/>
        <end position="198"/>
    </location>
</feature>
<dbReference type="STRING" id="104452.A0A0L7L259"/>
<dbReference type="EMBL" id="JTDY01003465">
    <property type="protein sequence ID" value="KOB69515.1"/>
    <property type="molecule type" value="Genomic_DNA"/>
</dbReference>
<reference evidence="4 5" key="1">
    <citation type="journal article" date="2015" name="Genome Biol. Evol.">
        <title>The genome of winter moth (Operophtera brumata) provides a genomic perspective on sexual dimorphism and phenology.</title>
        <authorList>
            <person name="Derks M.F."/>
            <person name="Smit S."/>
            <person name="Salis L."/>
            <person name="Schijlen E."/>
            <person name="Bossers A."/>
            <person name="Mateman C."/>
            <person name="Pijl A.S."/>
            <person name="de Ridder D."/>
            <person name="Groenen M.A."/>
            <person name="Visser M.E."/>
            <person name="Megens H.J."/>
        </authorList>
    </citation>
    <scope>NUCLEOTIDE SEQUENCE [LARGE SCALE GENOMIC DNA]</scope>
    <source>
        <strain evidence="4">WM2013NL</strain>
        <tissue evidence="4">Head and thorax</tissue>
    </source>
</reference>
<organism evidence="4 5">
    <name type="scientific">Operophtera brumata</name>
    <name type="common">Winter moth</name>
    <name type="synonym">Phalaena brumata</name>
    <dbReference type="NCBI Taxonomy" id="104452"/>
    <lineage>
        <taxon>Eukaryota</taxon>
        <taxon>Metazoa</taxon>
        <taxon>Ecdysozoa</taxon>
        <taxon>Arthropoda</taxon>
        <taxon>Hexapoda</taxon>
        <taxon>Insecta</taxon>
        <taxon>Pterygota</taxon>
        <taxon>Neoptera</taxon>
        <taxon>Endopterygota</taxon>
        <taxon>Lepidoptera</taxon>
        <taxon>Glossata</taxon>
        <taxon>Ditrysia</taxon>
        <taxon>Geometroidea</taxon>
        <taxon>Geometridae</taxon>
        <taxon>Larentiinae</taxon>
        <taxon>Operophtera</taxon>
    </lineage>
</organism>
<dbReference type="GO" id="GO:0016442">
    <property type="term" value="C:RISC complex"/>
    <property type="evidence" value="ECO:0007669"/>
    <property type="project" value="TreeGrafter"/>
</dbReference>
<dbReference type="InterPro" id="IPR014720">
    <property type="entry name" value="dsRBD_dom"/>
</dbReference>
<evidence type="ECO:0000259" key="3">
    <source>
        <dbReference type="PROSITE" id="PS50137"/>
    </source>
</evidence>
<dbReference type="SUPFAM" id="SSF54768">
    <property type="entry name" value="dsRNA-binding domain-like"/>
    <property type="match status" value="2"/>
</dbReference>
<evidence type="ECO:0000313" key="5">
    <source>
        <dbReference type="Proteomes" id="UP000037510"/>
    </source>
</evidence>
<dbReference type="InterPro" id="IPR051247">
    <property type="entry name" value="RLC_Component"/>
</dbReference>
<proteinExistence type="predicted"/>
<keyword evidence="1 2" id="KW-0694">RNA-binding</keyword>
<dbReference type="Gene3D" id="3.30.160.20">
    <property type="match status" value="2"/>
</dbReference>
<gene>
    <name evidence="4" type="ORF">OBRU01_16727</name>
</gene>
<dbReference type="Proteomes" id="UP000037510">
    <property type="component" value="Unassembled WGS sequence"/>
</dbReference>
<dbReference type="GO" id="GO:0070578">
    <property type="term" value="C:RISC-loading complex"/>
    <property type="evidence" value="ECO:0007669"/>
    <property type="project" value="TreeGrafter"/>
</dbReference>
<dbReference type="GO" id="GO:0003725">
    <property type="term" value="F:double-stranded RNA binding"/>
    <property type="evidence" value="ECO:0007669"/>
    <property type="project" value="TreeGrafter"/>
</dbReference>
<dbReference type="CDD" id="cd00048">
    <property type="entry name" value="DSRM_SF"/>
    <property type="match status" value="1"/>
</dbReference>
<protein>
    <recommendedName>
        <fullName evidence="3">DRBM domain-containing protein</fullName>
    </recommendedName>
</protein>
<dbReference type="GO" id="GO:0005634">
    <property type="term" value="C:nucleus"/>
    <property type="evidence" value="ECO:0007669"/>
    <property type="project" value="TreeGrafter"/>
</dbReference>
<dbReference type="PANTHER" id="PTHR46205">
    <property type="entry name" value="LOQUACIOUS, ISOFORM B"/>
    <property type="match status" value="1"/>
</dbReference>
<accession>A0A0L7L259</accession>
<dbReference type="CDD" id="cd10845">
    <property type="entry name" value="DSRM_RNAse_III_family"/>
    <property type="match status" value="1"/>
</dbReference>
<evidence type="ECO:0000313" key="4">
    <source>
        <dbReference type="EMBL" id="KOB69515.1"/>
    </source>
</evidence>
<dbReference type="AlphaFoldDB" id="A0A0L7L259"/>
<dbReference type="GO" id="GO:0070920">
    <property type="term" value="P:regulation of regulatory ncRNA processing"/>
    <property type="evidence" value="ECO:0007669"/>
    <property type="project" value="TreeGrafter"/>
</dbReference>
<comment type="caution">
    <text evidence="4">The sequence shown here is derived from an EMBL/GenBank/DDBJ whole genome shotgun (WGS) entry which is preliminary data.</text>
</comment>